<dbReference type="PANTHER" id="PTHR13871:SF96">
    <property type="entry name" value="THIOREDOXIN DOMAIN-CONTAINING PROTEIN"/>
    <property type="match status" value="1"/>
</dbReference>
<reference evidence="9 10" key="1">
    <citation type="submission" date="2020-10" db="EMBL/GenBank/DDBJ databases">
        <title>Plant Genome Project.</title>
        <authorList>
            <person name="Zhang R.-G."/>
        </authorList>
    </citation>
    <scope>NUCLEOTIDE SEQUENCE [LARGE SCALE GENOMIC DNA]</scope>
    <source>
        <strain evidence="9">FAFU-HL-1</strain>
        <tissue evidence="9">Leaf</tissue>
    </source>
</reference>
<dbReference type="InterPro" id="IPR012336">
    <property type="entry name" value="Thioredoxin-like_fold"/>
</dbReference>
<dbReference type="PANTHER" id="PTHR13871">
    <property type="entry name" value="THIOREDOXIN"/>
    <property type="match status" value="1"/>
</dbReference>
<sequence length="1319" mass="148852">MAIKDVSHDLSALLSSEERDFLIRNNGDQVKVSNLVGKIVGFYFSGSWCGPCRNFTPLLVEVYEQLSSKGDFEVVFISSDRDDESFKTYFSKMPWLAIPFSDAVTRERLEEVFEVSGIPNLVILDTNGKISCDDAVSTVMEHGVDGYPFSLDRLNFLKEQEENAKKNQTISSILVSSSRDYVISNDGKKIPLLDLEGKMVGLYFSIHAHRICREFTPKLVELYKRLKENGEKFEVVLISLDDEEKHFKESFETMPWLALPFKDKSCQKLPRYFELETIPTLVVIGQDGKTLNPNVAELIEDHGIEAYPFTPEKLDELAAIEKAKLESQTLESVLVDGEKDFVIDKSGSKVPVSGLVGKNILLYFSAQWCPPCRAFLPKLIEAYHTIKAKGSAFEVIFISSDRDQCTFDAFYSEMPWLALPFGDGRKQILNKIFKIEGIPAAVAIGPSGRTITKEARKHLTAYGADAFPFTEEHLKQLEEIEKAKLESQTLESILVDGENDFVIDKSGSKVPVSGLVGKNILLYFSAQWCPPCRAFLPKLIEAYHTIKAKGSEFEVIFISSDRDQSTFDAFYSEMPWLALPFGDGRKQILNKKFKIEGIPTAVAIGPMKHDLHSEHELIRTKRSSYKCDGRGESGYSWSFNCKQCDFDLHPKCALKEDEDTGTEKGKEGLICNGDVCRNVLSSAFVSGFMGVMLLHRAMANEDGSHDLSLLLSSEERDFLFRNNGDQSRRANYLNPSQSPYCLAIVLAFQVVHNLAMATEDFSHDLSSLLSSEERDFLIRNNGDQVKVSNLVGKIVGFYFSGSWCGPCRHFTPLLVEVYEQLSSKGDFEVVFISSDRDDESFNKYFSKMPWLAIPFSDAETRKRLKEVFKVRGIPNLVILDTNGKVSCDDAVSTVMEHGVDGYPFNLDRLNFLKEQEENAKKNQTISSILVSSSRDYVISNDGKKIPLLDLEGKMVGLYFSIHAHRICREFTPKLVELYKRLKEKGENFEVVLISLDREENDFKESFETMPWLALPFKDKSCDKLPRYFELRNIPNLVIIGQDGKTLNPNVAELIEDHGIEAYPFTPGKLDELAAIEKAKLESQTLESVLVDGENDFVIDKSGSKVPVSGLVGKNILLYFSAQWCPPCRAFLPKLIEAYHTIKAKGSAFEVIFISSDRDQSTFDAFYSEMPWLALPFGDGRKQILTRKFKIQGIPSAVAIGPSGRTITKEARMHLAAYGADAFPFTEEHLKQLEEEIEKKAKGWPEKVKHELHSEHELIRTKRSSYRCNGCRESGYSWSFYCKHCDFDLHPKCALKEDEDTGTEKGKEGWICDGDACRKA</sequence>
<dbReference type="SUPFAM" id="SSF52833">
    <property type="entry name" value="Thioredoxin-like"/>
    <property type="match status" value="7"/>
</dbReference>
<comment type="similarity">
    <text evidence="5">Belongs to the nucleoredoxin family.</text>
</comment>
<organism evidence="9 10">
    <name type="scientific">Salix dunnii</name>
    <dbReference type="NCBI Taxonomy" id="1413687"/>
    <lineage>
        <taxon>Eukaryota</taxon>
        <taxon>Viridiplantae</taxon>
        <taxon>Streptophyta</taxon>
        <taxon>Embryophyta</taxon>
        <taxon>Tracheophyta</taxon>
        <taxon>Spermatophyta</taxon>
        <taxon>Magnoliopsida</taxon>
        <taxon>eudicotyledons</taxon>
        <taxon>Gunneridae</taxon>
        <taxon>Pentapetalae</taxon>
        <taxon>rosids</taxon>
        <taxon>fabids</taxon>
        <taxon>Malpighiales</taxon>
        <taxon>Salicaceae</taxon>
        <taxon>Saliceae</taxon>
        <taxon>Salix</taxon>
    </lineage>
</organism>
<proteinExistence type="inferred from homology"/>
<keyword evidence="3" id="KW-0560">Oxidoreductase</keyword>
<evidence type="ECO:0000256" key="7">
    <source>
        <dbReference type="ARBA" id="ARBA00047804"/>
    </source>
</evidence>
<feature type="domain" description="Thioredoxin" evidence="8">
    <location>
        <begin position="319"/>
        <end position="479"/>
    </location>
</feature>
<dbReference type="InterPro" id="IPR052259">
    <property type="entry name" value="Nucleoredoxin-like"/>
</dbReference>
<dbReference type="Pfam" id="PF03107">
    <property type="entry name" value="C1_2"/>
    <property type="match status" value="1"/>
</dbReference>
<keyword evidence="10" id="KW-1185">Reference proteome</keyword>
<dbReference type="PROSITE" id="PS51352">
    <property type="entry name" value="THIOREDOXIN_2"/>
    <property type="match status" value="5"/>
</dbReference>
<evidence type="ECO:0000313" key="10">
    <source>
        <dbReference type="Proteomes" id="UP000657918"/>
    </source>
</evidence>
<dbReference type="InterPro" id="IPR045870">
    <property type="entry name" value="TryX_NRX_thioredoxin_dom"/>
</dbReference>
<dbReference type="PROSITE" id="PS00194">
    <property type="entry name" value="THIOREDOXIN_1"/>
    <property type="match status" value="3"/>
</dbReference>
<dbReference type="Gene3D" id="3.40.30.10">
    <property type="entry name" value="Glutaredoxin"/>
    <property type="match status" value="7"/>
</dbReference>
<evidence type="ECO:0000256" key="4">
    <source>
        <dbReference type="ARBA" id="ARBA00023027"/>
    </source>
</evidence>
<evidence type="ECO:0000259" key="8">
    <source>
        <dbReference type="PROSITE" id="PS51352"/>
    </source>
</evidence>
<evidence type="ECO:0000256" key="2">
    <source>
        <dbReference type="ARBA" id="ARBA00022737"/>
    </source>
</evidence>
<comment type="caution">
    <text evidence="9">The sequence shown here is derived from an EMBL/GenBank/DDBJ whole genome shotgun (WGS) entry which is preliminary data.</text>
</comment>
<dbReference type="EC" id="1.8.1.8" evidence="1"/>
<dbReference type="OrthoDB" id="409136at2759"/>
<dbReference type="InterPro" id="IPR036249">
    <property type="entry name" value="Thioredoxin-like_sf"/>
</dbReference>
<dbReference type="InterPro" id="IPR046349">
    <property type="entry name" value="C1-like_sf"/>
</dbReference>
<feature type="domain" description="Thioredoxin" evidence="8">
    <location>
        <begin position="10"/>
        <end position="165"/>
    </location>
</feature>
<feature type="domain" description="Thioredoxin" evidence="8">
    <location>
        <begin position="481"/>
        <end position="626"/>
    </location>
</feature>
<feature type="domain" description="Thioredoxin" evidence="8">
    <location>
        <begin position="1074"/>
        <end position="1234"/>
    </location>
</feature>
<dbReference type="InterPro" id="IPR017937">
    <property type="entry name" value="Thioredoxin_CS"/>
</dbReference>
<gene>
    <name evidence="9" type="ORF">SADUNF_Sadunf10G0046900</name>
</gene>
<evidence type="ECO:0000256" key="6">
    <source>
        <dbReference type="ARBA" id="ARBA00047388"/>
    </source>
</evidence>
<keyword evidence="4" id="KW-0520">NAD</keyword>
<keyword evidence="2" id="KW-0677">Repeat</keyword>
<name>A0A835MP15_9ROSI</name>
<comment type="catalytic activity">
    <reaction evidence="7">
        <text>[protein]-dithiol + NADP(+) = [protein]-disulfide + NADPH + H(+)</text>
        <dbReference type="Rhea" id="RHEA:18753"/>
        <dbReference type="Rhea" id="RHEA-COMP:10593"/>
        <dbReference type="Rhea" id="RHEA-COMP:10594"/>
        <dbReference type="ChEBI" id="CHEBI:15378"/>
        <dbReference type="ChEBI" id="CHEBI:29950"/>
        <dbReference type="ChEBI" id="CHEBI:50058"/>
        <dbReference type="ChEBI" id="CHEBI:57783"/>
        <dbReference type="ChEBI" id="CHEBI:58349"/>
        <dbReference type="EC" id="1.8.1.8"/>
    </reaction>
</comment>
<feature type="domain" description="Thioredoxin" evidence="8">
    <location>
        <begin position="745"/>
        <end position="920"/>
    </location>
</feature>
<dbReference type="Pfam" id="PF13905">
    <property type="entry name" value="Thioredoxin_8"/>
    <property type="match status" value="7"/>
</dbReference>
<dbReference type="CDD" id="cd03009">
    <property type="entry name" value="TryX_like_TryX_NRX"/>
    <property type="match status" value="4"/>
</dbReference>
<evidence type="ECO:0000256" key="3">
    <source>
        <dbReference type="ARBA" id="ARBA00023002"/>
    </source>
</evidence>
<comment type="catalytic activity">
    <reaction evidence="6">
        <text>[protein]-dithiol + NAD(+) = [protein]-disulfide + NADH + H(+)</text>
        <dbReference type="Rhea" id="RHEA:18749"/>
        <dbReference type="Rhea" id="RHEA-COMP:10593"/>
        <dbReference type="Rhea" id="RHEA-COMP:10594"/>
        <dbReference type="ChEBI" id="CHEBI:15378"/>
        <dbReference type="ChEBI" id="CHEBI:29950"/>
        <dbReference type="ChEBI" id="CHEBI:50058"/>
        <dbReference type="ChEBI" id="CHEBI:57540"/>
        <dbReference type="ChEBI" id="CHEBI:57945"/>
        <dbReference type="EC" id="1.8.1.8"/>
    </reaction>
</comment>
<dbReference type="GO" id="GO:0004791">
    <property type="term" value="F:thioredoxin-disulfide reductase (NADPH) activity"/>
    <property type="evidence" value="ECO:0007669"/>
    <property type="project" value="InterPro"/>
</dbReference>
<dbReference type="Proteomes" id="UP000657918">
    <property type="component" value="Unassembled WGS sequence"/>
</dbReference>
<dbReference type="InterPro" id="IPR004146">
    <property type="entry name" value="DC1"/>
</dbReference>
<evidence type="ECO:0000256" key="5">
    <source>
        <dbReference type="ARBA" id="ARBA00025782"/>
    </source>
</evidence>
<protein>
    <recommendedName>
        <fullName evidence="1">protein-disulfide reductase</fullName>
        <ecNumber evidence="1">1.8.1.8</ecNumber>
    </recommendedName>
</protein>
<evidence type="ECO:0000256" key="1">
    <source>
        <dbReference type="ARBA" id="ARBA00012612"/>
    </source>
</evidence>
<dbReference type="SUPFAM" id="SSF57889">
    <property type="entry name" value="Cysteine-rich domain"/>
    <property type="match status" value="2"/>
</dbReference>
<dbReference type="EMBL" id="JADGMS010000010">
    <property type="protein sequence ID" value="KAF9673657.1"/>
    <property type="molecule type" value="Genomic_DNA"/>
</dbReference>
<accession>A0A835MP15</accession>
<dbReference type="InterPro" id="IPR013766">
    <property type="entry name" value="Thioredoxin_domain"/>
</dbReference>
<evidence type="ECO:0000313" key="9">
    <source>
        <dbReference type="EMBL" id="KAF9673657.1"/>
    </source>
</evidence>